<gene>
    <name evidence="1" type="ORF">GCM10025874_02270</name>
</gene>
<sequence>MSEGRVGIVLLHGLGQGPESRNAVRALLPANLGAARQLASGIGGAELRIVPGVGHEWNVRQPERFAAELERFLAARR</sequence>
<accession>A0AA37UCT6</accession>
<dbReference type="AlphaFoldDB" id="A0AA37UCT6"/>
<organism evidence="1 2">
    <name type="scientific">Arenivirga flava</name>
    <dbReference type="NCBI Taxonomy" id="1930060"/>
    <lineage>
        <taxon>Bacteria</taxon>
        <taxon>Bacillati</taxon>
        <taxon>Actinomycetota</taxon>
        <taxon>Actinomycetes</taxon>
        <taxon>Micrococcales</taxon>
        <taxon>Microbacteriaceae</taxon>
        <taxon>Arenivirga</taxon>
    </lineage>
</organism>
<dbReference type="SUPFAM" id="SSF53474">
    <property type="entry name" value="alpha/beta-Hydrolases"/>
    <property type="match status" value="1"/>
</dbReference>
<dbReference type="Proteomes" id="UP001157160">
    <property type="component" value="Unassembled WGS sequence"/>
</dbReference>
<keyword evidence="2" id="KW-1185">Reference proteome</keyword>
<evidence type="ECO:0000313" key="1">
    <source>
        <dbReference type="EMBL" id="GMA26974.1"/>
    </source>
</evidence>
<protein>
    <submittedName>
        <fullName evidence="1">Uncharacterized protein</fullName>
    </submittedName>
</protein>
<name>A0AA37UCT6_9MICO</name>
<comment type="caution">
    <text evidence="1">The sequence shown here is derived from an EMBL/GenBank/DDBJ whole genome shotgun (WGS) entry which is preliminary data.</text>
</comment>
<proteinExistence type="predicted"/>
<dbReference type="Gene3D" id="3.40.50.1820">
    <property type="entry name" value="alpha/beta hydrolase"/>
    <property type="match status" value="1"/>
</dbReference>
<evidence type="ECO:0000313" key="2">
    <source>
        <dbReference type="Proteomes" id="UP001157160"/>
    </source>
</evidence>
<reference evidence="1 2" key="1">
    <citation type="journal article" date="2014" name="Int. J. Syst. Evol. Microbiol.">
        <title>Complete genome sequence of Corynebacterium casei LMG S-19264T (=DSM 44701T), isolated from a smear-ripened cheese.</title>
        <authorList>
            <consortium name="US DOE Joint Genome Institute (JGI-PGF)"/>
            <person name="Walter F."/>
            <person name="Albersmeier A."/>
            <person name="Kalinowski J."/>
            <person name="Ruckert C."/>
        </authorList>
    </citation>
    <scope>NUCLEOTIDE SEQUENCE [LARGE SCALE GENOMIC DNA]</scope>
    <source>
        <strain evidence="1 2">NBRC 112289</strain>
    </source>
</reference>
<dbReference type="InterPro" id="IPR029058">
    <property type="entry name" value="AB_hydrolase_fold"/>
</dbReference>
<dbReference type="EMBL" id="BSUL01000001">
    <property type="protein sequence ID" value="GMA26974.1"/>
    <property type="molecule type" value="Genomic_DNA"/>
</dbReference>
<dbReference type="RefSeq" id="WP_284229175.1">
    <property type="nucleotide sequence ID" value="NZ_BSUL01000001.1"/>
</dbReference>